<feature type="binding site" evidence="15">
    <location>
        <position position="185"/>
    </location>
    <ligand>
        <name>substrate</name>
    </ligand>
</feature>
<dbReference type="InterPro" id="IPR016193">
    <property type="entry name" value="Cytidine_deaminase-like"/>
</dbReference>
<organism evidence="18 19">
    <name type="scientific">Candidatus Aquitaenariimonas noxiae</name>
    <dbReference type="NCBI Taxonomy" id="1974741"/>
    <lineage>
        <taxon>Bacteria</taxon>
        <taxon>Pseudomonadati</taxon>
        <taxon>Candidatus Omnitrophota</taxon>
        <taxon>Candidatus Aquitaenariimonas</taxon>
    </lineage>
</organism>
<feature type="binding site" evidence="15">
    <location>
        <position position="169"/>
    </location>
    <ligand>
        <name>NADP(+)</name>
        <dbReference type="ChEBI" id="CHEBI:58349"/>
    </ligand>
</feature>
<feature type="binding site" evidence="15">
    <location>
        <position position="197"/>
    </location>
    <ligand>
        <name>NADP(+)</name>
        <dbReference type="ChEBI" id="CHEBI:58349"/>
    </ligand>
</feature>
<dbReference type="InterPro" id="IPR002734">
    <property type="entry name" value="RibDG_C"/>
</dbReference>
<dbReference type="Gene3D" id="3.40.430.10">
    <property type="entry name" value="Dihydrofolate Reductase, subunit A"/>
    <property type="match status" value="1"/>
</dbReference>
<dbReference type="GO" id="GO:0050661">
    <property type="term" value="F:NADP binding"/>
    <property type="evidence" value="ECO:0007669"/>
    <property type="project" value="InterPro"/>
</dbReference>
<evidence type="ECO:0000256" key="13">
    <source>
        <dbReference type="PIRNR" id="PIRNR006769"/>
    </source>
</evidence>
<dbReference type="GO" id="GO:0008703">
    <property type="term" value="F:5-amino-6-(5-phosphoribosylamino)uracil reductase activity"/>
    <property type="evidence" value="ECO:0007669"/>
    <property type="project" value="UniProtKB-EC"/>
</dbReference>
<dbReference type="GO" id="GO:0008270">
    <property type="term" value="F:zinc ion binding"/>
    <property type="evidence" value="ECO:0007669"/>
    <property type="project" value="InterPro"/>
</dbReference>
<evidence type="ECO:0000256" key="7">
    <source>
        <dbReference type="ARBA" id="ARBA00022723"/>
    </source>
</evidence>
<dbReference type="InterPro" id="IPR016192">
    <property type="entry name" value="APOBEC/CMP_deaminase_Zn-bd"/>
</dbReference>
<evidence type="ECO:0000256" key="4">
    <source>
        <dbReference type="ARBA" id="ARBA00005259"/>
    </source>
</evidence>
<dbReference type="InterPro" id="IPR011549">
    <property type="entry name" value="RibD_C"/>
</dbReference>
<dbReference type="FunFam" id="3.40.140.10:FF:000025">
    <property type="entry name" value="Riboflavin biosynthesis protein RibD"/>
    <property type="match status" value="1"/>
</dbReference>
<dbReference type="AlphaFoldDB" id="A0A2J0L2V2"/>
<comment type="cofactor">
    <cofactor evidence="13 16">
        <name>Zn(2+)</name>
        <dbReference type="ChEBI" id="CHEBI:29105"/>
    </cofactor>
    <text evidence="13 16">Binds 1 zinc ion.</text>
</comment>
<evidence type="ECO:0000256" key="5">
    <source>
        <dbReference type="ARBA" id="ARBA00007417"/>
    </source>
</evidence>
<keyword evidence="11 13" id="KW-0560">Oxidoreductase</keyword>
<feature type="binding site" evidence="16">
    <location>
        <position position="85"/>
    </location>
    <ligand>
        <name>Zn(2+)</name>
        <dbReference type="ChEBI" id="CHEBI:29105"/>
        <note>catalytic</note>
    </ligand>
</feature>
<feature type="binding site" evidence="15">
    <location>
        <begin position="298"/>
        <end position="304"/>
    </location>
    <ligand>
        <name>NADP(+)</name>
        <dbReference type="ChEBI" id="CHEBI:58349"/>
    </ligand>
</feature>
<dbReference type="InterPro" id="IPR002125">
    <property type="entry name" value="CMP_dCMP_dom"/>
</dbReference>
<keyword evidence="9 13" id="KW-0862">Zinc</keyword>
<dbReference type="Pfam" id="PF01872">
    <property type="entry name" value="RibD_C"/>
    <property type="match status" value="1"/>
</dbReference>
<dbReference type="SUPFAM" id="SSF53597">
    <property type="entry name" value="Dihydrofolate reductase-like"/>
    <property type="match status" value="1"/>
</dbReference>
<keyword evidence="8 13" id="KW-0378">Hydrolase</keyword>
<evidence type="ECO:0000256" key="15">
    <source>
        <dbReference type="PIRSR" id="PIRSR006769-2"/>
    </source>
</evidence>
<protein>
    <recommendedName>
        <fullName evidence="13">Riboflavin biosynthesis protein RibD</fullName>
    </recommendedName>
    <domain>
        <recommendedName>
            <fullName evidence="13">Diaminohydroxyphosphoribosylaminopyrimidine deaminase</fullName>
            <shortName evidence="13">DRAP deaminase</shortName>
            <ecNumber evidence="13">3.5.4.26</ecNumber>
        </recommendedName>
        <alternativeName>
            <fullName evidence="13">Riboflavin-specific deaminase</fullName>
        </alternativeName>
    </domain>
    <domain>
        <recommendedName>
            <fullName evidence="13">5-amino-6-(5-phosphoribosylamino)uracil reductase</fullName>
            <ecNumber evidence="13">1.1.1.193</ecNumber>
        </recommendedName>
        <alternativeName>
            <fullName evidence="13">HTP reductase</fullName>
        </alternativeName>
    </domain>
</protein>
<accession>A0A2J0L2V2</accession>
<keyword evidence="6 13" id="KW-0686">Riboflavin biosynthesis</keyword>
<dbReference type="Gene3D" id="3.40.140.10">
    <property type="entry name" value="Cytidine Deaminase, domain 2"/>
    <property type="match status" value="1"/>
</dbReference>
<dbReference type="PROSITE" id="PS00903">
    <property type="entry name" value="CYT_DCMP_DEAMINASES_1"/>
    <property type="match status" value="1"/>
</dbReference>
<keyword evidence="10 13" id="KW-0521">NADP</keyword>
<dbReference type="EMBL" id="PEWV01000076">
    <property type="protein sequence ID" value="PIU40837.1"/>
    <property type="molecule type" value="Genomic_DNA"/>
</dbReference>
<name>A0A2J0L2V2_9BACT</name>
<gene>
    <name evidence="18" type="primary">ribD</name>
    <name evidence="18" type="ORF">COS99_08630</name>
</gene>
<evidence type="ECO:0000256" key="9">
    <source>
        <dbReference type="ARBA" id="ARBA00022833"/>
    </source>
</evidence>
<feature type="active site" description="Proton donor" evidence="14">
    <location>
        <position position="53"/>
    </location>
</feature>
<dbReference type="GO" id="GO:0009231">
    <property type="term" value="P:riboflavin biosynthetic process"/>
    <property type="evidence" value="ECO:0007669"/>
    <property type="project" value="UniProtKB-UniPathway"/>
</dbReference>
<dbReference type="EC" id="1.1.1.193" evidence="13"/>
<dbReference type="PANTHER" id="PTHR38011">
    <property type="entry name" value="DIHYDROFOLATE REDUCTASE FAMILY PROTEIN (AFU_ORTHOLOGUE AFUA_8G06820)"/>
    <property type="match status" value="1"/>
</dbReference>
<keyword evidence="7 13" id="KW-0479">Metal-binding</keyword>
<dbReference type="Pfam" id="PF00383">
    <property type="entry name" value="dCMP_cyt_deam_1"/>
    <property type="match status" value="1"/>
</dbReference>
<feature type="binding site" evidence="15">
    <location>
        <position position="296"/>
    </location>
    <ligand>
        <name>substrate</name>
    </ligand>
</feature>
<dbReference type="EC" id="3.5.4.26" evidence="13"/>
<evidence type="ECO:0000256" key="11">
    <source>
        <dbReference type="ARBA" id="ARBA00023002"/>
    </source>
</evidence>
<feature type="binding site" evidence="15">
    <location>
        <position position="205"/>
    </location>
    <ligand>
        <name>substrate</name>
    </ligand>
</feature>
<dbReference type="GO" id="GO:0008835">
    <property type="term" value="F:diaminohydroxyphosphoribosylaminopyrimidine deaminase activity"/>
    <property type="evidence" value="ECO:0007669"/>
    <property type="project" value="UniProtKB-EC"/>
</dbReference>
<dbReference type="CDD" id="cd01284">
    <property type="entry name" value="Riboflavin_deaminase-reductase"/>
    <property type="match status" value="1"/>
</dbReference>
<evidence type="ECO:0000256" key="10">
    <source>
        <dbReference type="ARBA" id="ARBA00022857"/>
    </source>
</evidence>
<comment type="similarity">
    <text evidence="5 13">In the C-terminal section; belongs to the HTP reductase family.</text>
</comment>
<dbReference type="PANTHER" id="PTHR38011:SF7">
    <property type="entry name" value="2,5-DIAMINO-6-RIBOSYLAMINO-4(3H)-PYRIMIDINONE 5'-PHOSPHATE REDUCTASE"/>
    <property type="match status" value="1"/>
</dbReference>
<comment type="catalytic activity">
    <reaction evidence="13">
        <text>2,5-diamino-6-hydroxy-4-(5-phosphoribosylamino)-pyrimidine + H2O + H(+) = 5-amino-6-(5-phospho-D-ribosylamino)uracil + NH4(+)</text>
        <dbReference type="Rhea" id="RHEA:21868"/>
        <dbReference type="ChEBI" id="CHEBI:15377"/>
        <dbReference type="ChEBI" id="CHEBI:15378"/>
        <dbReference type="ChEBI" id="CHEBI:28938"/>
        <dbReference type="ChEBI" id="CHEBI:58453"/>
        <dbReference type="ChEBI" id="CHEBI:58614"/>
        <dbReference type="EC" id="3.5.4.26"/>
    </reaction>
</comment>
<evidence type="ECO:0000256" key="16">
    <source>
        <dbReference type="PIRSR" id="PIRSR006769-3"/>
    </source>
</evidence>
<evidence type="ECO:0000256" key="1">
    <source>
        <dbReference type="ARBA" id="ARBA00002151"/>
    </source>
</evidence>
<dbReference type="InterPro" id="IPR050765">
    <property type="entry name" value="Riboflavin_Biosynth_HTPR"/>
</dbReference>
<dbReference type="NCBIfam" id="TIGR00326">
    <property type="entry name" value="eubact_ribD"/>
    <property type="match status" value="1"/>
</dbReference>
<dbReference type="InterPro" id="IPR024072">
    <property type="entry name" value="DHFR-like_dom_sf"/>
</dbReference>
<dbReference type="Proteomes" id="UP000230052">
    <property type="component" value="Unassembled WGS sequence"/>
</dbReference>
<comment type="similarity">
    <text evidence="4 13">In the N-terminal section; belongs to the cytidine and deoxycytidylate deaminase family.</text>
</comment>
<evidence type="ECO:0000256" key="2">
    <source>
        <dbReference type="ARBA" id="ARBA00004882"/>
    </source>
</evidence>
<dbReference type="UniPathway" id="UPA00275">
    <property type="reaction ID" value="UER00401"/>
</dbReference>
<comment type="catalytic activity">
    <reaction evidence="13">
        <text>5-amino-6-(5-phospho-D-ribitylamino)uracil + NADP(+) = 5-amino-6-(5-phospho-D-ribosylamino)uracil + NADPH + H(+)</text>
        <dbReference type="Rhea" id="RHEA:17845"/>
        <dbReference type="ChEBI" id="CHEBI:15378"/>
        <dbReference type="ChEBI" id="CHEBI:57783"/>
        <dbReference type="ChEBI" id="CHEBI:58349"/>
        <dbReference type="ChEBI" id="CHEBI:58421"/>
        <dbReference type="ChEBI" id="CHEBI:58453"/>
        <dbReference type="EC" id="1.1.1.193"/>
    </reaction>
</comment>
<comment type="pathway">
    <text evidence="3 13">Cofactor biosynthesis; riboflavin biosynthesis; 5-amino-6-(D-ribitylamino)uracil from GTP: step 3/4.</text>
</comment>
<dbReference type="NCBIfam" id="TIGR00227">
    <property type="entry name" value="ribD_Cterm"/>
    <property type="match status" value="1"/>
</dbReference>
<evidence type="ECO:0000313" key="18">
    <source>
        <dbReference type="EMBL" id="PIU40837.1"/>
    </source>
</evidence>
<feature type="binding site" evidence="15">
    <location>
        <position position="208"/>
    </location>
    <ligand>
        <name>substrate</name>
    </ligand>
</feature>
<feature type="domain" description="CMP/dCMP-type deaminase" evidence="17">
    <location>
        <begin position="2"/>
        <end position="115"/>
    </location>
</feature>
<comment type="caution">
    <text evidence="18">The sequence shown here is derived from an EMBL/GenBank/DDBJ whole genome shotgun (WGS) entry which is preliminary data.</text>
</comment>
<dbReference type="PIRSF" id="PIRSF006769">
    <property type="entry name" value="RibD"/>
    <property type="match status" value="1"/>
</dbReference>
<feature type="binding site" evidence="15">
    <location>
        <position position="201"/>
    </location>
    <ligand>
        <name>NADP(+)</name>
        <dbReference type="ChEBI" id="CHEBI:58349"/>
    </ligand>
</feature>
<evidence type="ECO:0000313" key="19">
    <source>
        <dbReference type="Proteomes" id="UP000230052"/>
    </source>
</evidence>
<feature type="binding site" evidence="16">
    <location>
        <position position="76"/>
    </location>
    <ligand>
        <name>Zn(2+)</name>
        <dbReference type="ChEBI" id="CHEBI:29105"/>
        <note>catalytic</note>
    </ligand>
</feature>
<evidence type="ECO:0000256" key="6">
    <source>
        <dbReference type="ARBA" id="ARBA00022619"/>
    </source>
</evidence>
<dbReference type="PROSITE" id="PS51747">
    <property type="entry name" value="CYT_DCMP_DEAMINASES_2"/>
    <property type="match status" value="1"/>
</dbReference>
<proteinExistence type="inferred from homology"/>
<feature type="binding site" evidence="16">
    <location>
        <position position="51"/>
    </location>
    <ligand>
        <name>Zn(2+)</name>
        <dbReference type="ChEBI" id="CHEBI:29105"/>
        <note>catalytic</note>
    </ligand>
</feature>
<evidence type="ECO:0000256" key="12">
    <source>
        <dbReference type="ARBA" id="ARBA00023268"/>
    </source>
</evidence>
<reference evidence="18 19" key="1">
    <citation type="submission" date="2017-09" db="EMBL/GenBank/DDBJ databases">
        <title>Depth-based differentiation of microbial function through sediment-hosted aquifers and enrichment of novel symbionts in the deep terrestrial subsurface.</title>
        <authorList>
            <person name="Probst A.J."/>
            <person name="Ladd B."/>
            <person name="Jarett J.K."/>
            <person name="Geller-Mcgrath D.E."/>
            <person name="Sieber C.M."/>
            <person name="Emerson J.B."/>
            <person name="Anantharaman K."/>
            <person name="Thomas B.C."/>
            <person name="Malmstrom R."/>
            <person name="Stieglmeier M."/>
            <person name="Klingl A."/>
            <person name="Woyke T."/>
            <person name="Ryan C.M."/>
            <person name="Banfield J.F."/>
        </authorList>
    </citation>
    <scope>NUCLEOTIDE SEQUENCE [LARGE SCALE GENOMIC DNA]</scope>
    <source>
        <strain evidence="18">CG07_land_8_20_14_0_80_42_15</strain>
    </source>
</reference>
<comment type="function">
    <text evidence="1 13">Converts 2,5-diamino-6-(ribosylamino)-4(3h)-pyrimidinone 5'-phosphate into 5-amino-6-(ribosylamino)-2,4(1h,3h)-pyrimidinedione 5'-phosphate.</text>
</comment>
<feature type="binding site" evidence="15">
    <location>
        <position position="171"/>
    </location>
    <ligand>
        <name>NADP(+)</name>
        <dbReference type="ChEBI" id="CHEBI:58349"/>
    </ligand>
</feature>
<feature type="binding site" evidence="15">
    <location>
        <position position="155"/>
    </location>
    <ligand>
        <name>NADP(+)</name>
        <dbReference type="ChEBI" id="CHEBI:58349"/>
    </ligand>
</feature>
<evidence type="ECO:0000259" key="17">
    <source>
        <dbReference type="PROSITE" id="PS51747"/>
    </source>
</evidence>
<evidence type="ECO:0000256" key="8">
    <source>
        <dbReference type="ARBA" id="ARBA00022801"/>
    </source>
</evidence>
<dbReference type="InterPro" id="IPR004794">
    <property type="entry name" value="Eubact_RibD"/>
</dbReference>
<feature type="binding site" evidence="15">
    <location>
        <position position="224"/>
    </location>
    <ligand>
        <name>NADP(+)</name>
        <dbReference type="ChEBI" id="CHEBI:58349"/>
    </ligand>
</feature>
<sequence>MRSHEYYMRKAIALAKKGEGETNPNPVVGAVVVKNGKIVGEGYHKKAGLPHAEVEAIIGSGASAIGATLYVTLEPCSTFGRTPPCTNLIIASGIKEVVIATKDPNPIHKNRGIRCLKRANIKVSLGILENEAKEMNRIFEKFVVEKKPYITAKVAQSLDGKIATATGESKWITGLDSRRLVHKLRSQADAILIGVNTIIRDDPLLTNRLYRGSKKQPIKIVLDSHLRTPPNSRIFSKDSPQQVILAATPSAPTKRIRFFEKKGVRVLVIKNKKRKVSLKDLMKRLAKMEIAHILVEGGAEVLGSFFKEGLVDKVLFFISPKVIGGADAPTSVMGDGVDRLSLARRLKDTKITRFEEDFLIEGYL</sequence>
<evidence type="ECO:0000256" key="3">
    <source>
        <dbReference type="ARBA" id="ARBA00004910"/>
    </source>
</evidence>
<dbReference type="SUPFAM" id="SSF53927">
    <property type="entry name" value="Cytidine deaminase-like"/>
    <property type="match status" value="1"/>
</dbReference>
<keyword evidence="12" id="KW-0511">Multifunctional enzyme</keyword>
<evidence type="ECO:0000256" key="14">
    <source>
        <dbReference type="PIRSR" id="PIRSR006769-1"/>
    </source>
</evidence>
<comment type="pathway">
    <text evidence="2 13">Cofactor biosynthesis; riboflavin biosynthesis; 5-amino-6-(D-ribitylamino)uracil from GTP: step 2/4.</text>
</comment>